<evidence type="ECO:0000256" key="3">
    <source>
        <dbReference type="ARBA" id="ARBA00023002"/>
    </source>
</evidence>
<dbReference type="PANTHER" id="PTHR32303:SF10">
    <property type="entry name" value="OUTER MEMBRANE PROTEIN ASSEMBLY FACTOR BAMB"/>
    <property type="match status" value="1"/>
</dbReference>
<gene>
    <name evidence="6" type="ORF">CKAN_01101600</name>
</gene>
<keyword evidence="3" id="KW-0560">Oxidoreductase</keyword>
<dbReference type="Gene3D" id="2.140.10.10">
    <property type="entry name" value="Quinoprotein alcohol dehydrogenase-like superfamily"/>
    <property type="match status" value="1"/>
</dbReference>
<organism evidence="6 7">
    <name type="scientific">Cinnamomum micranthum f. kanehirae</name>
    <dbReference type="NCBI Taxonomy" id="337451"/>
    <lineage>
        <taxon>Eukaryota</taxon>
        <taxon>Viridiplantae</taxon>
        <taxon>Streptophyta</taxon>
        <taxon>Embryophyta</taxon>
        <taxon>Tracheophyta</taxon>
        <taxon>Spermatophyta</taxon>
        <taxon>Magnoliopsida</taxon>
        <taxon>Magnoliidae</taxon>
        <taxon>Laurales</taxon>
        <taxon>Lauraceae</taxon>
        <taxon>Cinnamomum</taxon>
    </lineage>
</organism>
<comment type="cofactor">
    <cofactor evidence="1">
        <name>pyrroloquinoline quinone</name>
        <dbReference type="ChEBI" id="CHEBI:58442"/>
    </cofactor>
</comment>
<dbReference type="InterPro" id="IPR011047">
    <property type="entry name" value="Quinoprotein_ADH-like_sf"/>
</dbReference>
<keyword evidence="7" id="KW-1185">Reference proteome</keyword>
<dbReference type="GO" id="GO:0016491">
    <property type="term" value="F:oxidoreductase activity"/>
    <property type="evidence" value="ECO:0007669"/>
    <property type="project" value="UniProtKB-KW"/>
</dbReference>
<evidence type="ECO:0000259" key="5">
    <source>
        <dbReference type="Pfam" id="PF13360"/>
    </source>
</evidence>
<dbReference type="Proteomes" id="UP000283530">
    <property type="component" value="Unassembled WGS sequence"/>
</dbReference>
<name>A0A443NUV8_9MAGN</name>
<reference evidence="6 7" key="1">
    <citation type="journal article" date="2019" name="Nat. Plants">
        <title>Stout camphor tree genome fills gaps in understanding of flowering plant genome evolution.</title>
        <authorList>
            <person name="Chaw S.M."/>
            <person name="Liu Y.C."/>
            <person name="Wu Y.W."/>
            <person name="Wang H.Y."/>
            <person name="Lin C.I."/>
            <person name="Wu C.S."/>
            <person name="Ke H.M."/>
            <person name="Chang L.Y."/>
            <person name="Hsu C.Y."/>
            <person name="Yang H.T."/>
            <person name="Sudianto E."/>
            <person name="Hsu M.H."/>
            <person name="Wu K.P."/>
            <person name="Wang L.N."/>
            <person name="Leebens-Mack J.H."/>
            <person name="Tsai I.J."/>
        </authorList>
    </citation>
    <scope>NUCLEOTIDE SEQUENCE [LARGE SCALE GENOMIC DNA]</scope>
    <source>
        <strain evidence="7">cv. Chaw 1501</strain>
        <tissue evidence="6">Young leaves</tissue>
    </source>
</reference>
<dbReference type="PANTHER" id="PTHR32303">
    <property type="entry name" value="QUINOPROTEIN ALCOHOL DEHYDROGENASE (CYTOCHROME C)"/>
    <property type="match status" value="1"/>
</dbReference>
<evidence type="ECO:0000259" key="4">
    <source>
        <dbReference type="Pfam" id="PF01011"/>
    </source>
</evidence>
<dbReference type="InterPro" id="IPR018391">
    <property type="entry name" value="PQQ_b-propeller_rpt"/>
</dbReference>
<dbReference type="SUPFAM" id="SSF50998">
    <property type="entry name" value="Quinoprotein alcohol dehydrogenase-like"/>
    <property type="match status" value="1"/>
</dbReference>
<dbReference type="InterPro" id="IPR002372">
    <property type="entry name" value="PQQ_rpt_dom"/>
</dbReference>
<dbReference type="AlphaFoldDB" id="A0A443NUV8"/>
<accession>A0A443NUV8</accession>
<sequence>MCSIYIMGQSLLVSIASSKMGTGGYTNHHCLLLLLSLCSCSLVAIANVGCGANWLNHGKDLTNRRFAYEEEKISPVTVSQLQLKWKFVAGKDITATPAIFDGILYFPSWNGNLKWLLVWKKNLGELTGLNATGFVANVNSTVSRSTPTVVGSILIVGIYGPAVVIAVDRATGNLVWSTRLDSHAAAVITMSGTVFGRGFYVGVSSLEEGSAVGQCCTFQGSMARLDVKTGAIQWQTFMLPDNGGQIGGYSGAAVWGSSPSIDVGRGLVYIGTGNLYTAPPDVIECEEIQSNKTVRDYPDPCVEPENHENSIIALDMDTGEMRWYKQLGGFDAWILACSVTGTPNCPSVPNPDADFGEAPMLLTIVANGTTRYVVAAVQKNGFAWALDRDHGDIVWSAVAGPGGTFGGGTWGASTDGIRVYTNIVNNDRLNFTLTPSGQVTNAGAWVAMDANTGRVLWSTANPKNALNNGPVTTANGVLFAGSTDASGPIYAMDAKTGTILWSYDTGATVYGGLSVSDGCIYVGSGYAVNIGAFVPSWTAGTSLFAFCV</sequence>
<dbReference type="EMBL" id="QPKB01000004">
    <property type="protein sequence ID" value="RWR82301.1"/>
    <property type="molecule type" value="Genomic_DNA"/>
</dbReference>
<evidence type="ECO:0000313" key="7">
    <source>
        <dbReference type="Proteomes" id="UP000283530"/>
    </source>
</evidence>
<feature type="domain" description="Pyrrolo-quinoline quinone repeat" evidence="5">
    <location>
        <begin position="446"/>
        <end position="523"/>
    </location>
</feature>
<comment type="caution">
    <text evidence="6">The sequence shown here is derived from an EMBL/GenBank/DDBJ whole genome shotgun (WGS) entry which is preliminary data.</text>
</comment>
<dbReference type="Pfam" id="PF01011">
    <property type="entry name" value="PQQ"/>
    <property type="match status" value="1"/>
</dbReference>
<protein>
    <submittedName>
        <fullName evidence="6">Polyvinylalcohol dehydrogenase-like protein</fullName>
    </submittedName>
</protein>
<evidence type="ECO:0000313" key="6">
    <source>
        <dbReference type="EMBL" id="RWR82301.1"/>
    </source>
</evidence>
<evidence type="ECO:0000256" key="2">
    <source>
        <dbReference type="ARBA" id="ARBA00008156"/>
    </source>
</evidence>
<dbReference type="OrthoDB" id="416253at2759"/>
<dbReference type="Pfam" id="PF13360">
    <property type="entry name" value="PQQ_2"/>
    <property type="match status" value="1"/>
</dbReference>
<evidence type="ECO:0000256" key="1">
    <source>
        <dbReference type="ARBA" id="ARBA00001931"/>
    </source>
</evidence>
<feature type="domain" description="Pyrrolo-quinoline quinone repeat" evidence="4">
    <location>
        <begin position="219"/>
        <end position="396"/>
    </location>
</feature>
<dbReference type="STRING" id="337451.A0A443NUV8"/>
<comment type="similarity">
    <text evidence="2">Belongs to the bacterial PQQ dehydrogenase family.</text>
</comment>
<dbReference type="SMART" id="SM00564">
    <property type="entry name" value="PQQ"/>
    <property type="match status" value="5"/>
</dbReference>
<proteinExistence type="inferred from homology"/>